<dbReference type="Pfam" id="PF01826">
    <property type="entry name" value="TIL"/>
    <property type="match status" value="1"/>
</dbReference>
<dbReference type="SUPFAM" id="SSF57567">
    <property type="entry name" value="Serine protease inhibitors"/>
    <property type="match status" value="2"/>
</dbReference>
<feature type="domain" description="TIL" evidence="2">
    <location>
        <begin position="27"/>
        <end position="80"/>
    </location>
</feature>
<accession>A0ABM1MH38</accession>
<dbReference type="Gene3D" id="2.10.25.10">
    <property type="entry name" value="Laminin"/>
    <property type="match status" value="2"/>
</dbReference>
<sequence length="160" mass="18437">MKVTMFAIIVLFGILEVLAIGPKDCFRPNEVYYCGGACQITCYNYNKICPIINVRCNDMCYCIKNYARDQTGTCVHIKYCKDRLNGKCGDHEEYRLDFYLNNECYIQKLTEIEVSKRKVLGCFCIKGYKRDPSGKCIPAAKCPIQPPPKYPQSSIPFYKF</sequence>
<keyword evidence="4" id="KW-0481">Metalloenzyme inhibitor</keyword>
<dbReference type="InterPro" id="IPR036084">
    <property type="entry name" value="Ser_inhib-like_sf"/>
</dbReference>
<dbReference type="InterPro" id="IPR002919">
    <property type="entry name" value="TIL_dom"/>
</dbReference>
<keyword evidence="3" id="KW-1185">Reference proteome</keyword>
<evidence type="ECO:0000256" key="1">
    <source>
        <dbReference type="SAM" id="SignalP"/>
    </source>
</evidence>
<organism evidence="3 4">
    <name type="scientific">Nicrophorus vespilloides</name>
    <name type="common">Boreal carrion beetle</name>
    <dbReference type="NCBI Taxonomy" id="110193"/>
    <lineage>
        <taxon>Eukaryota</taxon>
        <taxon>Metazoa</taxon>
        <taxon>Ecdysozoa</taxon>
        <taxon>Arthropoda</taxon>
        <taxon>Hexapoda</taxon>
        <taxon>Insecta</taxon>
        <taxon>Pterygota</taxon>
        <taxon>Neoptera</taxon>
        <taxon>Endopterygota</taxon>
        <taxon>Coleoptera</taxon>
        <taxon>Polyphaga</taxon>
        <taxon>Staphyliniformia</taxon>
        <taxon>Silphidae</taxon>
        <taxon>Nicrophorinae</taxon>
        <taxon>Nicrophorus</taxon>
    </lineage>
</organism>
<proteinExistence type="predicted"/>
<dbReference type="CDD" id="cd19941">
    <property type="entry name" value="TIL"/>
    <property type="match status" value="1"/>
</dbReference>
<dbReference type="GeneID" id="108560731"/>
<protein>
    <submittedName>
        <fullName evidence="4">Inducible metalloproteinase inhibitor protein-like</fullName>
    </submittedName>
</protein>
<keyword evidence="1" id="KW-0732">Signal</keyword>
<dbReference type="Proteomes" id="UP000695000">
    <property type="component" value="Unplaced"/>
</dbReference>
<keyword evidence="4" id="KW-0646">Protease inhibitor</keyword>
<evidence type="ECO:0000313" key="4">
    <source>
        <dbReference type="RefSeq" id="XP_017773888.1"/>
    </source>
</evidence>
<feature type="signal peptide" evidence="1">
    <location>
        <begin position="1"/>
        <end position="19"/>
    </location>
</feature>
<dbReference type="RefSeq" id="XP_017773888.1">
    <property type="nucleotide sequence ID" value="XM_017918399.1"/>
</dbReference>
<feature type="chain" id="PRO_5046098152" evidence="1">
    <location>
        <begin position="20"/>
        <end position="160"/>
    </location>
</feature>
<dbReference type="GO" id="GO:0030414">
    <property type="term" value="F:peptidase inhibitor activity"/>
    <property type="evidence" value="ECO:0007669"/>
    <property type="project" value="UniProtKB-KW"/>
</dbReference>
<name>A0ABM1MH38_NICVS</name>
<evidence type="ECO:0000313" key="3">
    <source>
        <dbReference type="Proteomes" id="UP000695000"/>
    </source>
</evidence>
<reference evidence="4" key="1">
    <citation type="submission" date="2025-08" db="UniProtKB">
        <authorList>
            <consortium name="RefSeq"/>
        </authorList>
    </citation>
    <scope>IDENTIFICATION</scope>
    <source>
        <tissue evidence="4">Whole Larva</tissue>
    </source>
</reference>
<keyword evidence="4" id="KW-0483">Metalloprotease inhibitor</keyword>
<gene>
    <name evidence="4" type="primary">LOC108560731</name>
</gene>
<evidence type="ECO:0000259" key="2">
    <source>
        <dbReference type="Pfam" id="PF01826"/>
    </source>
</evidence>